<reference evidence="2 3" key="1">
    <citation type="submission" date="2024-01" db="EMBL/GenBank/DDBJ databases">
        <title>Pedobacter sp. nov., isolated from fresh soil.</title>
        <authorList>
            <person name="Le N.T.T."/>
        </authorList>
    </citation>
    <scope>NUCLEOTIDE SEQUENCE [LARGE SCALE GENOMIC DNA]</scope>
    <source>
        <strain evidence="2 3">KR3-3</strain>
    </source>
</reference>
<feature type="transmembrane region" description="Helical" evidence="1">
    <location>
        <begin position="14"/>
        <end position="39"/>
    </location>
</feature>
<dbReference type="EMBL" id="JAZDQT010000003">
    <property type="protein sequence ID" value="MEE1947208.1"/>
    <property type="molecule type" value="Genomic_DNA"/>
</dbReference>
<feature type="transmembrane region" description="Helical" evidence="1">
    <location>
        <begin position="45"/>
        <end position="68"/>
    </location>
</feature>
<dbReference type="Proteomes" id="UP001336835">
    <property type="component" value="Unassembled WGS sequence"/>
</dbReference>
<name>A0ABU7ICI1_9SPHI</name>
<sequence length="172" mass="18831">MNLKTLWTIILKTLGVYFLLHLIAAAGQLLAGLISIATIPMGASFLAYVLMPLVMFTIYLFIPLVLIFKSDWLIEKLKLAQGFEQERVDANINTGAAINIALIILGGYVFIDSAPVFFQQTFTYLQNGTDLPNNTGSGSLLIQLAKTIIGAFLVLKHQAVSQFIIKQGQANN</sequence>
<keyword evidence="1" id="KW-0472">Membrane</keyword>
<dbReference type="RefSeq" id="WP_330109488.1">
    <property type="nucleotide sequence ID" value="NZ_JAZDQT010000003.1"/>
</dbReference>
<proteinExistence type="predicted"/>
<keyword evidence="1" id="KW-0812">Transmembrane</keyword>
<evidence type="ECO:0008006" key="4">
    <source>
        <dbReference type="Google" id="ProtNLM"/>
    </source>
</evidence>
<organism evidence="2 3">
    <name type="scientific">Pedobacter albus</name>
    <dbReference type="NCBI Taxonomy" id="3113905"/>
    <lineage>
        <taxon>Bacteria</taxon>
        <taxon>Pseudomonadati</taxon>
        <taxon>Bacteroidota</taxon>
        <taxon>Sphingobacteriia</taxon>
        <taxon>Sphingobacteriales</taxon>
        <taxon>Sphingobacteriaceae</taxon>
        <taxon>Pedobacter</taxon>
    </lineage>
</organism>
<accession>A0ABU7ICI1</accession>
<evidence type="ECO:0000256" key="1">
    <source>
        <dbReference type="SAM" id="Phobius"/>
    </source>
</evidence>
<evidence type="ECO:0000313" key="3">
    <source>
        <dbReference type="Proteomes" id="UP001336835"/>
    </source>
</evidence>
<protein>
    <recommendedName>
        <fullName evidence="4">DUF2975 domain-containing protein</fullName>
    </recommendedName>
</protein>
<evidence type="ECO:0000313" key="2">
    <source>
        <dbReference type="EMBL" id="MEE1947208.1"/>
    </source>
</evidence>
<feature type="transmembrane region" description="Helical" evidence="1">
    <location>
        <begin position="96"/>
        <end position="118"/>
    </location>
</feature>
<feature type="transmembrane region" description="Helical" evidence="1">
    <location>
        <begin position="138"/>
        <end position="155"/>
    </location>
</feature>
<keyword evidence="1" id="KW-1133">Transmembrane helix</keyword>
<comment type="caution">
    <text evidence="2">The sequence shown here is derived from an EMBL/GenBank/DDBJ whole genome shotgun (WGS) entry which is preliminary data.</text>
</comment>
<keyword evidence="3" id="KW-1185">Reference proteome</keyword>
<gene>
    <name evidence="2" type="ORF">VRU48_18925</name>
</gene>